<accession>A0A7R9KKX1</accession>
<dbReference type="PANTHER" id="PTHR34718:SF2">
    <property type="entry name" value="PHD-TYPE DOMAIN-CONTAINING PROTEIN"/>
    <property type="match status" value="1"/>
</dbReference>
<keyword evidence="1" id="KW-0732">Signal</keyword>
<evidence type="ECO:0000313" key="4">
    <source>
        <dbReference type="EMBL" id="CAD7625105.1"/>
    </source>
</evidence>
<dbReference type="InterPro" id="IPR038765">
    <property type="entry name" value="Papain-like_cys_pep_sf"/>
</dbReference>
<dbReference type="Gene3D" id="3.40.395.10">
    <property type="entry name" value="Adenoviral Proteinase, Chain A"/>
    <property type="match status" value="1"/>
</dbReference>
<sequence length="543" mass="61002">MICSAQQNSPIDNSSPEQSVTTKLMHLGPEGKSMGFSEAIDIRQPLTNATSISCYECNSYVDPDCKDKPQKFEKNCTNSFKGSAYIGCRKIDQWVDYNGGDGLEKHHRVIRQCAADGDISKPCYYRAGYGGRINACFCDSNLCNSGHLLNAFNFQFLKKSKSSSKDASKEKKSESDSSKLNENTKQESNEKKEKTESEDLRERLSHEQWLKYGDFTLTQADKAVITGLDDWLNDTIINSAQVLLQRQYPSMKGLQNVLLNEIQEFVAVEGDDPFVQIVNDSGEHWIVLSNVRCPQRSNQCKLYDSNCMTTHRYSLNTKNAILKLMPSKPITLEVPFCSQQMDANQCGLYSIAFAEALCAGEEASDILFTNNAYLLRRHLYSCLEKGEMMTDKDCTDISAPNSDRYVMKCAERAAKRMANFTDALTAQPTNSSDTNTTFFASCQFCKAYTSTPEHKQCSKLVYKVGNSLGHKVEAVVRDCGGLVSEGRIGCFKVRHSDSALKSEICHCNQLNCNSSHRRVHQNHFWLNYLLSAVISINFIFNFV</sequence>
<dbReference type="AlphaFoldDB" id="A0A7R9KKX1"/>
<keyword evidence="2" id="KW-0325">Glycoprotein</keyword>
<evidence type="ECO:0000256" key="3">
    <source>
        <dbReference type="SAM" id="MobiDB-lite"/>
    </source>
</evidence>
<dbReference type="InterPro" id="IPR031424">
    <property type="entry name" value="QVR-like"/>
</dbReference>
<feature type="region of interest" description="Disordered" evidence="3">
    <location>
        <begin position="1"/>
        <end position="20"/>
    </location>
</feature>
<dbReference type="PANTHER" id="PTHR34718">
    <property type="entry name" value="PHD-TYPE DOMAIN-CONTAINING PROTEIN"/>
    <property type="match status" value="1"/>
</dbReference>
<dbReference type="EMBL" id="CAJPIZ010002807">
    <property type="protein sequence ID" value="CAG2105535.1"/>
    <property type="molecule type" value="Genomic_DNA"/>
</dbReference>
<dbReference type="SUPFAM" id="SSF54001">
    <property type="entry name" value="Cysteine proteinases"/>
    <property type="match status" value="1"/>
</dbReference>
<evidence type="ECO:0000256" key="1">
    <source>
        <dbReference type="ARBA" id="ARBA00022729"/>
    </source>
</evidence>
<organism evidence="4">
    <name type="scientific">Medioppia subpectinata</name>
    <dbReference type="NCBI Taxonomy" id="1979941"/>
    <lineage>
        <taxon>Eukaryota</taxon>
        <taxon>Metazoa</taxon>
        <taxon>Ecdysozoa</taxon>
        <taxon>Arthropoda</taxon>
        <taxon>Chelicerata</taxon>
        <taxon>Arachnida</taxon>
        <taxon>Acari</taxon>
        <taxon>Acariformes</taxon>
        <taxon>Sarcoptiformes</taxon>
        <taxon>Oribatida</taxon>
        <taxon>Brachypylina</taxon>
        <taxon>Oppioidea</taxon>
        <taxon>Oppiidae</taxon>
        <taxon>Medioppia</taxon>
    </lineage>
</organism>
<reference evidence="4" key="1">
    <citation type="submission" date="2020-11" db="EMBL/GenBank/DDBJ databases">
        <authorList>
            <person name="Tran Van P."/>
        </authorList>
    </citation>
    <scope>NUCLEOTIDE SEQUENCE</scope>
</reference>
<name>A0A7R9KKX1_9ACAR</name>
<dbReference type="Pfam" id="PF17064">
    <property type="entry name" value="QVR"/>
    <property type="match status" value="1"/>
</dbReference>
<keyword evidence="5" id="KW-1185">Reference proteome</keyword>
<protein>
    <recommendedName>
        <fullName evidence="6">Protein quiver</fullName>
    </recommendedName>
</protein>
<dbReference type="Proteomes" id="UP000759131">
    <property type="component" value="Unassembled WGS sequence"/>
</dbReference>
<evidence type="ECO:0000256" key="2">
    <source>
        <dbReference type="ARBA" id="ARBA00023180"/>
    </source>
</evidence>
<dbReference type="GO" id="GO:0032222">
    <property type="term" value="P:regulation of synaptic transmission, cholinergic"/>
    <property type="evidence" value="ECO:0007669"/>
    <property type="project" value="InterPro"/>
</dbReference>
<evidence type="ECO:0000313" key="5">
    <source>
        <dbReference type="Proteomes" id="UP000759131"/>
    </source>
</evidence>
<proteinExistence type="predicted"/>
<evidence type="ECO:0008006" key="6">
    <source>
        <dbReference type="Google" id="ProtNLM"/>
    </source>
</evidence>
<gene>
    <name evidence="4" type="ORF">OSB1V03_LOCUS5541</name>
</gene>
<dbReference type="EMBL" id="OC857382">
    <property type="protein sequence ID" value="CAD7625105.1"/>
    <property type="molecule type" value="Genomic_DNA"/>
</dbReference>
<dbReference type="OrthoDB" id="6496929at2759"/>
<feature type="region of interest" description="Disordered" evidence="3">
    <location>
        <begin position="165"/>
        <end position="200"/>
    </location>
</feature>
<dbReference type="GO" id="GO:0030431">
    <property type="term" value="P:sleep"/>
    <property type="evidence" value="ECO:0007669"/>
    <property type="project" value="InterPro"/>
</dbReference>